<sequence>MDRPDHIESLDGLRGFAAAVVLVSHITLVFPELGPLPWLDIGTEAVGLFFALSGFLMAYLYGSRPVTRETVLDFLVSRFARIYPVYLAAVCVVALLSVVPPLAYPQPIAGLPDFLLHVVLLGKSGVFWSVPPEIQFYVAFPVIWLFLSDPRRYQAIGFALLAVVAVVSLLGFPGPGILLHAKLPYFLFGVLAGRIHVFIAARQPSAAVGVMAILLLAVFFAAKFIMAVPPEPFWGLHTAFASAMIVALVAREHPLTARVFASPPLRFLGMTSFSLYLLHVPVMYLTRESLSGMMPTPLLVALTLVASILAAWIGHRAIEAPCRLKLVALWRGSLLRQEMLRRPFVLSGRRAPDANASRR</sequence>
<keyword evidence="1" id="KW-0472">Membrane</keyword>
<dbReference type="InterPro" id="IPR002656">
    <property type="entry name" value="Acyl_transf_3_dom"/>
</dbReference>
<feature type="transmembrane region" description="Helical" evidence="1">
    <location>
        <begin position="208"/>
        <end position="228"/>
    </location>
</feature>
<dbReference type="GO" id="GO:0016020">
    <property type="term" value="C:membrane"/>
    <property type="evidence" value="ECO:0007669"/>
    <property type="project" value="TreeGrafter"/>
</dbReference>
<evidence type="ECO:0000313" key="3">
    <source>
        <dbReference type="EMBL" id="PTM98743.1"/>
    </source>
</evidence>
<feature type="transmembrane region" description="Helical" evidence="1">
    <location>
        <begin position="265"/>
        <end position="286"/>
    </location>
</feature>
<proteinExistence type="predicted"/>
<dbReference type="PANTHER" id="PTHR23028:SF53">
    <property type="entry name" value="ACYL_TRANSF_3 DOMAIN-CONTAINING PROTEIN"/>
    <property type="match status" value="1"/>
</dbReference>
<keyword evidence="4" id="KW-1185">Reference proteome</keyword>
<feature type="transmembrane region" description="Helical" evidence="1">
    <location>
        <begin position="234"/>
        <end position="253"/>
    </location>
</feature>
<feature type="transmembrane region" description="Helical" evidence="1">
    <location>
        <begin position="83"/>
        <end position="105"/>
    </location>
</feature>
<dbReference type="EMBL" id="PZZZ01000001">
    <property type="protein sequence ID" value="PTM98743.1"/>
    <property type="molecule type" value="Genomic_DNA"/>
</dbReference>
<evidence type="ECO:0000256" key="1">
    <source>
        <dbReference type="SAM" id="Phobius"/>
    </source>
</evidence>
<protein>
    <submittedName>
        <fullName evidence="3">Peptidoglycan/LPS O-acetylase OafA/YrhL</fullName>
    </submittedName>
</protein>
<name>A0A2T5BIL9_MYCDI</name>
<accession>A0A2T5BIL9</accession>
<evidence type="ECO:0000259" key="2">
    <source>
        <dbReference type="Pfam" id="PF01757"/>
    </source>
</evidence>
<dbReference type="AlphaFoldDB" id="A0A2T5BIL9"/>
<feature type="transmembrane region" description="Helical" evidence="1">
    <location>
        <begin position="12"/>
        <end position="33"/>
    </location>
</feature>
<dbReference type="PANTHER" id="PTHR23028">
    <property type="entry name" value="ACETYLTRANSFERASE"/>
    <property type="match status" value="1"/>
</dbReference>
<dbReference type="RefSeq" id="WP_108001090.1">
    <property type="nucleotide sequence ID" value="NZ_JBHEEX010000006.1"/>
</dbReference>
<dbReference type="OrthoDB" id="9796461at2"/>
<organism evidence="3 4">
    <name type="scientific">Mycoplana dimorpha</name>
    <dbReference type="NCBI Taxonomy" id="28320"/>
    <lineage>
        <taxon>Bacteria</taxon>
        <taxon>Pseudomonadati</taxon>
        <taxon>Pseudomonadota</taxon>
        <taxon>Alphaproteobacteria</taxon>
        <taxon>Hyphomicrobiales</taxon>
        <taxon>Rhizobiaceae</taxon>
        <taxon>Mycoplana</taxon>
    </lineage>
</organism>
<feature type="transmembrane region" description="Helical" evidence="1">
    <location>
        <begin position="183"/>
        <end position="201"/>
    </location>
</feature>
<feature type="transmembrane region" description="Helical" evidence="1">
    <location>
        <begin position="45"/>
        <end position="62"/>
    </location>
</feature>
<keyword evidence="1" id="KW-1133">Transmembrane helix</keyword>
<keyword evidence="1" id="KW-0812">Transmembrane</keyword>
<feature type="transmembrane region" description="Helical" evidence="1">
    <location>
        <begin position="158"/>
        <end position="177"/>
    </location>
</feature>
<dbReference type="GO" id="GO:0000271">
    <property type="term" value="P:polysaccharide biosynthetic process"/>
    <property type="evidence" value="ECO:0007669"/>
    <property type="project" value="TreeGrafter"/>
</dbReference>
<dbReference type="InterPro" id="IPR050879">
    <property type="entry name" value="Acyltransferase_3"/>
</dbReference>
<reference evidence="3 4" key="1">
    <citation type="submission" date="2018-04" db="EMBL/GenBank/DDBJ databases">
        <title>Genomic Encyclopedia of Type Strains, Phase IV (KMG-IV): sequencing the most valuable type-strain genomes for metagenomic binning, comparative biology and taxonomic classification.</title>
        <authorList>
            <person name="Goeker M."/>
        </authorList>
    </citation>
    <scope>NUCLEOTIDE SEQUENCE [LARGE SCALE GENOMIC DNA]</scope>
    <source>
        <strain evidence="3 4">DSM 7138</strain>
    </source>
</reference>
<evidence type="ECO:0000313" key="4">
    <source>
        <dbReference type="Proteomes" id="UP000241247"/>
    </source>
</evidence>
<dbReference type="GO" id="GO:0016747">
    <property type="term" value="F:acyltransferase activity, transferring groups other than amino-acyl groups"/>
    <property type="evidence" value="ECO:0007669"/>
    <property type="project" value="InterPro"/>
</dbReference>
<comment type="caution">
    <text evidence="3">The sequence shown here is derived from an EMBL/GenBank/DDBJ whole genome shotgun (WGS) entry which is preliminary data.</text>
</comment>
<gene>
    <name evidence="3" type="ORF">C7449_101409</name>
</gene>
<feature type="transmembrane region" description="Helical" evidence="1">
    <location>
        <begin position="125"/>
        <end position="146"/>
    </location>
</feature>
<dbReference type="Proteomes" id="UP000241247">
    <property type="component" value="Unassembled WGS sequence"/>
</dbReference>
<feature type="transmembrane region" description="Helical" evidence="1">
    <location>
        <begin position="298"/>
        <end position="315"/>
    </location>
</feature>
<feature type="domain" description="Acyltransferase 3" evidence="2">
    <location>
        <begin position="8"/>
        <end position="313"/>
    </location>
</feature>
<dbReference type="Pfam" id="PF01757">
    <property type="entry name" value="Acyl_transf_3"/>
    <property type="match status" value="1"/>
</dbReference>